<evidence type="ECO:0000256" key="2">
    <source>
        <dbReference type="ARBA" id="ARBA00022723"/>
    </source>
</evidence>
<feature type="domain" description="Fe2OG dioxygenase" evidence="9">
    <location>
        <begin position="116"/>
        <end position="220"/>
    </location>
</feature>
<keyword evidence="7" id="KW-0408">Iron</keyword>
<dbReference type="InterPro" id="IPR032854">
    <property type="entry name" value="ALKBH3"/>
</dbReference>
<keyword evidence="5 10" id="KW-0223">Dioxygenase</keyword>
<dbReference type="InterPro" id="IPR027450">
    <property type="entry name" value="AlkB-like"/>
</dbReference>
<keyword evidence="6" id="KW-0560">Oxidoreductase</keyword>
<dbReference type="GO" id="GO:0006307">
    <property type="term" value="P:DNA alkylation repair"/>
    <property type="evidence" value="ECO:0007669"/>
    <property type="project" value="InterPro"/>
</dbReference>
<dbReference type="Gene3D" id="2.60.120.590">
    <property type="entry name" value="Alpha-ketoglutarate-dependent dioxygenase AlkB-like"/>
    <property type="match status" value="1"/>
</dbReference>
<dbReference type="EMBL" id="FOSR01000008">
    <property type="protein sequence ID" value="SFK88677.1"/>
    <property type="molecule type" value="Genomic_DNA"/>
</dbReference>
<evidence type="ECO:0000256" key="5">
    <source>
        <dbReference type="ARBA" id="ARBA00022964"/>
    </source>
</evidence>
<proteinExistence type="predicted"/>
<keyword evidence="8" id="KW-0234">DNA repair</keyword>
<dbReference type="Pfam" id="PF13532">
    <property type="entry name" value="2OG-FeII_Oxy_2"/>
    <property type="match status" value="1"/>
</dbReference>
<dbReference type="PANTHER" id="PTHR31212:SF4">
    <property type="entry name" value="ALPHA-KETOGLUTARATE-DEPENDENT DIOXYGENASE ALKB HOMOLOG 3"/>
    <property type="match status" value="1"/>
</dbReference>
<evidence type="ECO:0000259" key="9">
    <source>
        <dbReference type="PROSITE" id="PS51471"/>
    </source>
</evidence>
<keyword evidence="11" id="KW-1185">Reference proteome</keyword>
<dbReference type="GO" id="GO:0046872">
    <property type="term" value="F:metal ion binding"/>
    <property type="evidence" value="ECO:0007669"/>
    <property type="project" value="UniProtKB-KW"/>
</dbReference>
<dbReference type="GO" id="GO:0016787">
    <property type="term" value="F:hydrolase activity"/>
    <property type="evidence" value="ECO:0007669"/>
    <property type="project" value="UniProtKB-ARBA"/>
</dbReference>
<dbReference type="InterPro" id="IPR005123">
    <property type="entry name" value="Oxoglu/Fe-dep_dioxygenase_dom"/>
</dbReference>
<dbReference type="SUPFAM" id="SSF51197">
    <property type="entry name" value="Clavaminate synthase-like"/>
    <property type="match status" value="1"/>
</dbReference>
<dbReference type="PANTHER" id="PTHR31212">
    <property type="entry name" value="ALPHA-KETOGLUTARATE-DEPENDENT DIOXYGENASE ALKB HOMOLOG 3"/>
    <property type="match status" value="1"/>
</dbReference>
<dbReference type="InterPro" id="IPR037151">
    <property type="entry name" value="AlkB-like_sf"/>
</dbReference>
<evidence type="ECO:0000313" key="10">
    <source>
        <dbReference type="EMBL" id="SFK88677.1"/>
    </source>
</evidence>
<name>A0A1I4D8H2_9GAMM</name>
<evidence type="ECO:0000256" key="7">
    <source>
        <dbReference type="ARBA" id="ARBA00023004"/>
    </source>
</evidence>
<dbReference type="Proteomes" id="UP000198725">
    <property type="component" value="Unassembled WGS sequence"/>
</dbReference>
<gene>
    <name evidence="10" type="ORF">SAMN05192579_10891</name>
</gene>
<dbReference type="GO" id="GO:0032451">
    <property type="term" value="F:demethylase activity"/>
    <property type="evidence" value="ECO:0007669"/>
    <property type="project" value="UniProtKB-ARBA"/>
</dbReference>
<evidence type="ECO:0000256" key="4">
    <source>
        <dbReference type="ARBA" id="ARBA00022842"/>
    </source>
</evidence>
<comment type="cofactor">
    <cofactor evidence="1">
        <name>Fe(2+)</name>
        <dbReference type="ChEBI" id="CHEBI:29033"/>
    </cofactor>
</comment>
<dbReference type="GO" id="GO:0051213">
    <property type="term" value="F:dioxygenase activity"/>
    <property type="evidence" value="ECO:0007669"/>
    <property type="project" value="UniProtKB-KW"/>
</dbReference>
<sequence length="225" mass="25215">MTDHGSADLFAGMGNVAGGRDGWQPLDLPGAEVALLPHWLAADEADALMDRLLADIPWESHRLRLFGREVASPRLSCWIGDPGATYTYSRSRFEPRAWPAALAALRERIEQACGGHFDSVLANLYRDGNDSMGWHSDDEPELGPQPLIASLSLGAERRFRFRRRRVRGESVQAGDTLELRLPHGSLLRMAGDTQRLYRHDLPKMRAVVAPRINLTFRRILVPRES</sequence>
<reference evidence="11" key="1">
    <citation type="submission" date="2016-10" db="EMBL/GenBank/DDBJ databases">
        <authorList>
            <person name="Varghese N."/>
            <person name="Submissions S."/>
        </authorList>
    </citation>
    <scope>NUCLEOTIDE SEQUENCE [LARGE SCALE GENOMIC DNA]</scope>
    <source>
        <strain evidence="11">MO64</strain>
    </source>
</reference>
<accession>A0A1I4D8H2</accession>
<evidence type="ECO:0000256" key="1">
    <source>
        <dbReference type="ARBA" id="ARBA00001954"/>
    </source>
</evidence>
<keyword evidence="3" id="KW-0227">DNA damage</keyword>
<protein>
    <submittedName>
        <fullName evidence="10">Alkylated DNA repair dioxygenase AlkB</fullName>
    </submittedName>
</protein>
<organism evidence="10 11">
    <name type="scientific">Rhodanobacter glycinis</name>
    <dbReference type="NCBI Taxonomy" id="582702"/>
    <lineage>
        <taxon>Bacteria</taxon>
        <taxon>Pseudomonadati</taxon>
        <taxon>Pseudomonadota</taxon>
        <taxon>Gammaproteobacteria</taxon>
        <taxon>Lysobacterales</taxon>
        <taxon>Rhodanobacteraceae</taxon>
        <taxon>Rhodanobacter</taxon>
    </lineage>
</organism>
<evidence type="ECO:0000256" key="3">
    <source>
        <dbReference type="ARBA" id="ARBA00022763"/>
    </source>
</evidence>
<dbReference type="PROSITE" id="PS51471">
    <property type="entry name" value="FE2OG_OXY"/>
    <property type="match status" value="1"/>
</dbReference>
<keyword evidence="4" id="KW-0460">Magnesium</keyword>
<dbReference type="GO" id="GO:0016705">
    <property type="term" value="F:oxidoreductase activity, acting on paired donors, with incorporation or reduction of molecular oxygen"/>
    <property type="evidence" value="ECO:0007669"/>
    <property type="project" value="UniProtKB-ARBA"/>
</dbReference>
<dbReference type="AlphaFoldDB" id="A0A1I4D8H2"/>
<evidence type="ECO:0000256" key="6">
    <source>
        <dbReference type="ARBA" id="ARBA00023002"/>
    </source>
</evidence>
<evidence type="ECO:0000313" key="11">
    <source>
        <dbReference type="Proteomes" id="UP000198725"/>
    </source>
</evidence>
<dbReference type="FunFam" id="2.60.120.590:FF:000004">
    <property type="entry name" value="DNA oxidative demethylase ALKBH2"/>
    <property type="match status" value="1"/>
</dbReference>
<dbReference type="GO" id="GO:0140097">
    <property type="term" value="F:catalytic activity, acting on DNA"/>
    <property type="evidence" value="ECO:0007669"/>
    <property type="project" value="UniProtKB-ARBA"/>
</dbReference>
<keyword evidence="2" id="KW-0479">Metal-binding</keyword>
<evidence type="ECO:0000256" key="8">
    <source>
        <dbReference type="ARBA" id="ARBA00023204"/>
    </source>
</evidence>